<dbReference type="PANTHER" id="PTHR43223">
    <property type="entry name" value="ALKYL/ARYL-SULFATASE"/>
    <property type="match status" value="1"/>
</dbReference>
<dbReference type="InterPro" id="IPR038536">
    <property type="entry name" value="Alkyl/aryl-sulf_dimr_sf"/>
</dbReference>
<organism evidence="3 4">
    <name type="scientific">Tegillarca granosa</name>
    <name type="common">Malaysian cockle</name>
    <name type="synonym">Anadara granosa</name>
    <dbReference type="NCBI Taxonomy" id="220873"/>
    <lineage>
        <taxon>Eukaryota</taxon>
        <taxon>Metazoa</taxon>
        <taxon>Spiralia</taxon>
        <taxon>Lophotrochozoa</taxon>
        <taxon>Mollusca</taxon>
        <taxon>Bivalvia</taxon>
        <taxon>Autobranchia</taxon>
        <taxon>Pteriomorphia</taxon>
        <taxon>Arcoida</taxon>
        <taxon>Arcoidea</taxon>
        <taxon>Arcidae</taxon>
        <taxon>Tegillarca</taxon>
    </lineage>
</organism>
<keyword evidence="1" id="KW-0732">Signal</keyword>
<dbReference type="Pfam" id="PF14863">
    <property type="entry name" value="Alkyl_sulf_dimr"/>
    <property type="match status" value="1"/>
</dbReference>
<dbReference type="Proteomes" id="UP001217089">
    <property type="component" value="Unassembled WGS sequence"/>
</dbReference>
<feature type="domain" description="Metallo-beta-lactamase" evidence="2">
    <location>
        <begin position="56"/>
        <end position="265"/>
    </location>
</feature>
<proteinExistence type="predicted"/>
<dbReference type="InterPro" id="IPR052195">
    <property type="entry name" value="Bact_Alkyl/Aryl-Sulfatase"/>
</dbReference>
<dbReference type="Gene3D" id="1.25.40.880">
    <property type="entry name" value="Alkyl sulfatase, dimerisation domain"/>
    <property type="match status" value="1"/>
</dbReference>
<evidence type="ECO:0000313" key="4">
    <source>
        <dbReference type="Proteomes" id="UP001217089"/>
    </source>
</evidence>
<dbReference type="InterPro" id="IPR001279">
    <property type="entry name" value="Metallo-B-lactamas"/>
</dbReference>
<protein>
    <recommendedName>
        <fullName evidence="2">Metallo-beta-lactamase domain-containing protein</fullName>
    </recommendedName>
</protein>
<gene>
    <name evidence="3" type="ORF">KUTeg_014842</name>
</gene>
<dbReference type="Pfam" id="PF00753">
    <property type="entry name" value="Lactamase_B"/>
    <property type="match status" value="1"/>
</dbReference>
<name>A0ABQ9EW36_TEGGR</name>
<dbReference type="SUPFAM" id="SSF56281">
    <property type="entry name" value="Metallo-hydrolase/oxidoreductase"/>
    <property type="match status" value="1"/>
</dbReference>
<dbReference type="InterPro" id="IPR029228">
    <property type="entry name" value="Alkyl_sulf_dimr"/>
</dbReference>
<evidence type="ECO:0000256" key="1">
    <source>
        <dbReference type="SAM" id="SignalP"/>
    </source>
</evidence>
<reference evidence="3 4" key="1">
    <citation type="submission" date="2022-12" db="EMBL/GenBank/DDBJ databases">
        <title>Chromosome-level genome of Tegillarca granosa.</title>
        <authorList>
            <person name="Kim J."/>
        </authorList>
    </citation>
    <scope>NUCLEOTIDE SEQUENCE [LARGE SCALE GENOMIC DNA]</scope>
    <source>
        <strain evidence="3">Teg-2019</strain>
        <tissue evidence="3">Adductor muscle</tissue>
    </source>
</reference>
<dbReference type="InterPro" id="IPR044097">
    <property type="entry name" value="Bds1/SdsA1_MBL-fold"/>
</dbReference>
<dbReference type="PANTHER" id="PTHR43223:SF2">
    <property type="entry name" value="METALLO-BETA-LACTAMASE DOMAIN-CONTAINING PROTEIN"/>
    <property type="match status" value="1"/>
</dbReference>
<dbReference type="Gene3D" id="3.60.15.30">
    <property type="entry name" value="Metallo-beta-lactamase domain"/>
    <property type="match status" value="1"/>
</dbReference>
<dbReference type="SMART" id="SM00849">
    <property type="entry name" value="Lactamase_B"/>
    <property type="match status" value="1"/>
</dbReference>
<dbReference type="EMBL" id="JARBDR010000781">
    <property type="protein sequence ID" value="KAJ8307605.1"/>
    <property type="molecule type" value="Genomic_DNA"/>
</dbReference>
<accession>A0ABQ9EW36</accession>
<feature type="signal peptide" evidence="1">
    <location>
        <begin position="1"/>
        <end position="24"/>
    </location>
</feature>
<evidence type="ECO:0000313" key="3">
    <source>
        <dbReference type="EMBL" id="KAJ8307605.1"/>
    </source>
</evidence>
<sequence>MAMFMKNTWLVFLVCFCCSPGVRPSMAADEAICPENFPKEIRKVTDNVHVAIGYAIANCIMVIAPEGLIIVDVTETVNASKEIFDDFRNISSKPIKAIIYTHYHHDHIMGAKTFVEDPTNPPEIWADIKLLETIEKFQTHAFAIRYVRATRQFGNFVNDTNGGLGNKLDQGEEGFVFPNKFVDNHTVEATIAGLNVTFMQIPGESSDQIGMWVPAWKMFFCGDTFYFAFPNLYSIRGTPMRDPKLWYTSVQNIADLSPDYLVLSHHYPVEGKEKIQEYLIKYRDAIQYVHDQSVRYINKGFYPDQVVELVKLPSMLANESYLQQCYGTVPWSSKGVFQLYLGWFSGDPIDLFPMTYTEKAKRMQNLTGGINGLVRNARKALRSGDNQWALELSSYALELNPDNFRARNLKRKALYALGEATSLTLANNYYKTFSLEVSGNLELKFPPEYIHNFIYSFRMRQLFEIMPAMFIAENCSYRTDIVRFKFQDTGLEVYLQLRNGVAIISDSQPKSDAIYEIVYANENLYREFVFSMSVGAGWPYDGGLPFGIELTPPFTMSSFKDIMYCFDWYLNAKID</sequence>
<evidence type="ECO:0000259" key="2">
    <source>
        <dbReference type="SMART" id="SM00849"/>
    </source>
</evidence>
<keyword evidence="4" id="KW-1185">Reference proteome</keyword>
<feature type="chain" id="PRO_5046071818" description="Metallo-beta-lactamase domain-containing protein" evidence="1">
    <location>
        <begin position="25"/>
        <end position="575"/>
    </location>
</feature>
<comment type="caution">
    <text evidence="3">The sequence shown here is derived from an EMBL/GenBank/DDBJ whole genome shotgun (WGS) entry which is preliminary data.</text>
</comment>
<dbReference type="InterPro" id="IPR036866">
    <property type="entry name" value="RibonucZ/Hydroxyglut_hydro"/>
</dbReference>
<dbReference type="CDD" id="cd07710">
    <property type="entry name" value="arylsulfatase_Sdsa1-like_MBL-fold"/>
    <property type="match status" value="1"/>
</dbReference>